<dbReference type="PANTHER" id="PTHR34599:SF1">
    <property type="entry name" value="PHOSPHATIDIC ACID PHOSPHATASE TYPE 2_HALOPEROXIDASE DOMAIN-CONTAINING PROTEIN"/>
    <property type="match status" value="1"/>
</dbReference>
<dbReference type="HOGENOM" id="CLU_020920_2_1_7"/>
<evidence type="ECO:0000313" key="4">
    <source>
        <dbReference type="Proteomes" id="UP000019140"/>
    </source>
</evidence>
<evidence type="ECO:0000313" key="3">
    <source>
        <dbReference type="EMBL" id="ETX01420.1"/>
    </source>
</evidence>
<feature type="signal peptide" evidence="2">
    <location>
        <begin position="1"/>
        <end position="21"/>
    </location>
</feature>
<organism evidence="3 4">
    <name type="scientific">Candidatus Entotheonella gemina</name>
    <dbReference type="NCBI Taxonomy" id="1429439"/>
    <lineage>
        <taxon>Bacteria</taxon>
        <taxon>Pseudomonadati</taxon>
        <taxon>Nitrospinota/Tectimicrobiota group</taxon>
        <taxon>Candidatus Tectimicrobiota</taxon>
        <taxon>Candidatus Entotheonellia</taxon>
        <taxon>Candidatus Entotheonellales</taxon>
        <taxon>Candidatus Entotheonellaceae</taxon>
        <taxon>Candidatus Entotheonella</taxon>
    </lineage>
</organism>
<feature type="region of interest" description="Disordered" evidence="1">
    <location>
        <begin position="305"/>
        <end position="341"/>
    </location>
</feature>
<dbReference type="InterPro" id="IPR052559">
    <property type="entry name" value="V-haloperoxidase"/>
</dbReference>
<feature type="chain" id="PRO_5004846104" evidence="2">
    <location>
        <begin position="22"/>
        <end position="433"/>
    </location>
</feature>
<dbReference type="EMBL" id="AZHX01001621">
    <property type="protein sequence ID" value="ETX01420.1"/>
    <property type="molecule type" value="Genomic_DNA"/>
</dbReference>
<protein>
    <submittedName>
        <fullName evidence="3">Uncharacterized protein</fullName>
    </submittedName>
</protein>
<keyword evidence="2" id="KW-0732">Signal</keyword>
<proteinExistence type="predicted"/>
<dbReference type="PANTHER" id="PTHR34599">
    <property type="entry name" value="PEROXIDASE-RELATED"/>
    <property type="match status" value="1"/>
</dbReference>
<feature type="region of interest" description="Disordered" evidence="1">
    <location>
        <begin position="156"/>
        <end position="175"/>
    </location>
</feature>
<feature type="compositionally biased region" description="Polar residues" evidence="1">
    <location>
        <begin position="157"/>
        <end position="167"/>
    </location>
</feature>
<sequence length="433" mass="45704">MRRLILFAVLAVALASGPQHAVASKAIQPVLTWNELALDTVRTESLGAFPAARVYAMVNIAMYDAVNGINMASGWPRAMALVSADGAPSLSNASRRAATMAAAHAVLSALYPNLAGLYDSQLADDLAALPGTQTFIEAGQQWGESVGQQIVALRANDGSSPSETQPGDSAPGEFRADWGSAQYRNMTPFGIDDPVAYLSAGPPALTSTEYADAFNEVKALGNAAIPDQNKEEIFRFWRGGGGTARPPGEWIKIALTVAPDHSFTKYSISRTVRLFALLSMALGDSAVTSADSKFTYHFWRPTTAIQNADTDGNPDTEQDSTWAPRNGSIGGSPEHTSGQSTFAGAGSTIMAEFYCDDNITFSFTGDNAIAGERTFGSFSEAAAEAGRARIFAGIHFEFSNQAGQSAGRDLAREILDNQLLLTSGATHNGSCPL</sequence>
<accession>W4LU82</accession>
<gene>
    <name evidence="3" type="ORF">ETSY2_37230</name>
</gene>
<dbReference type="AlphaFoldDB" id="W4LU82"/>
<comment type="caution">
    <text evidence="3">The sequence shown here is derived from an EMBL/GenBank/DDBJ whole genome shotgun (WGS) entry which is preliminary data.</text>
</comment>
<evidence type="ECO:0000256" key="1">
    <source>
        <dbReference type="SAM" id="MobiDB-lite"/>
    </source>
</evidence>
<name>W4LU82_9BACT</name>
<dbReference type="CDD" id="cd03398">
    <property type="entry name" value="PAP2_haloperoxidase"/>
    <property type="match status" value="1"/>
</dbReference>
<dbReference type="SUPFAM" id="SSF48317">
    <property type="entry name" value="Acid phosphatase/Vanadium-dependent haloperoxidase"/>
    <property type="match status" value="1"/>
</dbReference>
<evidence type="ECO:0000256" key="2">
    <source>
        <dbReference type="SAM" id="SignalP"/>
    </source>
</evidence>
<dbReference type="InterPro" id="IPR036938">
    <property type="entry name" value="PAP2/HPO_sf"/>
</dbReference>
<dbReference type="Gene3D" id="1.10.606.20">
    <property type="match status" value="1"/>
</dbReference>
<dbReference type="Proteomes" id="UP000019140">
    <property type="component" value="Unassembled WGS sequence"/>
</dbReference>
<keyword evidence="4" id="KW-1185">Reference proteome</keyword>
<reference evidence="3 4" key="1">
    <citation type="journal article" date="2014" name="Nature">
        <title>An environmental bacterial taxon with a large and distinct metabolic repertoire.</title>
        <authorList>
            <person name="Wilson M.C."/>
            <person name="Mori T."/>
            <person name="Ruckert C."/>
            <person name="Uria A.R."/>
            <person name="Helf M.J."/>
            <person name="Takada K."/>
            <person name="Gernert C."/>
            <person name="Steffens U.A."/>
            <person name="Heycke N."/>
            <person name="Schmitt S."/>
            <person name="Rinke C."/>
            <person name="Helfrich E.J."/>
            <person name="Brachmann A.O."/>
            <person name="Gurgui C."/>
            <person name="Wakimoto T."/>
            <person name="Kracht M."/>
            <person name="Crusemann M."/>
            <person name="Hentschel U."/>
            <person name="Abe I."/>
            <person name="Matsunaga S."/>
            <person name="Kalinowski J."/>
            <person name="Takeyama H."/>
            <person name="Piel J."/>
        </authorList>
    </citation>
    <scope>NUCLEOTIDE SEQUENCE [LARGE SCALE GENOMIC DNA]</scope>
    <source>
        <strain evidence="4">TSY2</strain>
    </source>
</reference>